<proteinExistence type="evidence at transcript level"/>
<dbReference type="EMBL" id="GAPW01004923">
    <property type="protein sequence ID" value="JAC08675.1"/>
    <property type="molecule type" value="mRNA"/>
</dbReference>
<sequence>MVHYATLYRDYIPFHADRPYKYHNRRFLERWDRVNGMKWVPASNGEIPPDAVVAGYEGNQTLYVGRAEVNNSIAPGSINPQERACFCPWGGKNHKRHTYEVLCTPGQFVQIDSWNTLVQGTPGGISEQGEPLYISRNEQKGNLMCGKIQRSYFVCYIPYRTKEVELPVFGSQIFIKTTS</sequence>
<dbReference type="PANTHER" id="PTHR31649">
    <property type="entry name" value="AGAP009604-PA"/>
    <property type="match status" value="1"/>
</dbReference>
<reference evidence="1" key="1">
    <citation type="journal article" date="2014" name="PLoS Negl. Trop. Dis.">
        <title>Identification and characterization of seminal fluid proteins in the Asian tiger mosquito, Aedes albopictus.</title>
        <authorList>
            <person name="Boes K.E."/>
            <person name="Ribeiro J.M."/>
            <person name="Wong A."/>
            <person name="Harrington L.C."/>
            <person name="Wolfner M.F."/>
            <person name="Sirot L.K."/>
        </authorList>
    </citation>
    <scope>NUCLEOTIDE SEQUENCE</scope>
    <source>
        <tissue evidence="1">Reproductive organs</tissue>
    </source>
</reference>
<evidence type="ECO:0000313" key="1">
    <source>
        <dbReference type="EMBL" id="JAC08675.1"/>
    </source>
</evidence>
<protein>
    <submittedName>
        <fullName evidence="1">Putative cytoplasm</fullName>
    </submittedName>
</protein>
<dbReference type="VEuPathDB" id="VectorBase:AALC636_024412"/>
<dbReference type="VEuPathDB" id="VectorBase:AALFPA_056147"/>
<organism evidence="1">
    <name type="scientific">Aedes albopictus</name>
    <name type="common">Asian tiger mosquito</name>
    <name type="synonym">Stegomyia albopicta</name>
    <dbReference type="NCBI Taxonomy" id="7160"/>
    <lineage>
        <taxon>Eukaryota</taxon>
        <taxon>Metazoa</taxon>
        <taxon>Ecdysozoa</taxon>
        <taxon>Arthropoda</taxon>
        <taxon>Hexapoda</taxon>
        <taxon>Insecta</taxon>
        <taxon>Pterygota</taxon>
        <taxon>Neoptera</taxon>
        <taxon>Endopterygota</taxon>
        <taxon>Diptera</taxon>
        <taxon>Nematocera</taxon>
        <taxon>Culicoidea</taxon>
        <taxon>Culicidae</taxon>
        <taxon>Culicinae</taxon>
        <taxon>Aedini</taxon>
        <taxon>Aedes</taxon>
        <taxon>Stegomyia</taxon>
    </lineage>
</organism>
<dbReference type="VEuPathDB" id="VectorBase:AALF008813"/>
<name>A0A023EIC1_AEDAL</name>
<accession>A0A023EIC1</accession>
<dbReference type="InterPro" id="IPR006616">
    <property type="entry name" value="DM9_repeat"/>
</dbReference>
<dbReference type="Pfam" id="PF11901">
    <property type="entry name" value="DM9"/>
    <property type="match status" value="1"/>
</dbReference>
<dbReference type="PANTHER" id="PTHR31649:SF1">
    <property type="entry name" value="FARNESOIC ACID O-METHYL TRANSFERASE DOMAIN-CONTAINING PROTEIN"/>
    <property type="match status" value="1"/>
</dbReference>
<dbReference type="SMART" id="SM00696">
    <property type="entry name" value="DM9"/>
    <property type="match status" value="1"/>
</dbReference>
<dbReference type="AlphaFoldDB" id="A0A023EIC1"/>